<accession>A0AAN8L433</accession>
<evidence type="ECO:0000313" key="3">
    <source>
        <dbReference type="EMBL" id="KAK6303778.1"/>
    </source>
</evidence>
<dbReference type="InterPro" id="IPR039757">
    <property type="entry name" value="EIF2D"/>
</dbReference>
<organism evidence="3 4">
    <name type="scientific">Coregonus suidteri</name>
    <dbReference type="NCBI Taxonomy" id="861788"/>
    <lineage>
        <taxon>Eukaryota</taxon>
        <taxon>Metazoa</taxon>
        <taxon>Chordata</taxon>
        <taxon>Craniata</taxon>
        <taxon>Vertebrata</taxon>
        <taxon>Euteleostomi</taxon>
        <taxon>Actinopterygii</taxon>
        <taxon>Neopterygii</taxon>
        <taxon>Teleostei</taxon>
        <taxon>Protacanthopterygii</taxon>
        <taxon>Salmoniformes</taxon>
        <taxon>Salmonidae</taxon>
        <taxon>Coregoninae</taxon>
        <taxon>Coregonus</taxon>
    </lineage>
</organism>
<dbReference type="GO" id="GO:0001731">
    <property type="term" value="P:formation of translation preinitiation complex"/>
    <property type="evidence" value="ECO:0007669"/>
    <property type="project" value="InterPro"/>
</dbReference>
<name>A0AAN8L433_9TELE</name>
<dbReference type="EMBL" id="JAGTTL010000024">
    <property type="protein sequence ID" value="KAK6303778.1"/>
    <property type="molecule type" value="Genomic_DNA"/>
</dbReference>
<comment type="caution">
    <text evidence="3">The sequence shown here is derived from an EMBL/GenBank/DDBJ whole genome shotgun (WGS) entry which is preliminary data.</text>
</comment>
<dbReference type="PROSITE" id="PS50296">
    <property type="entry name" value="SUI1"/>
    <property type="match status" value="1"/>
</dbReference>
<dbReference type="PANTHER" id="PTHR12217">
    <property type="entry name" value="EUKARYOTIC TRANSLATION INITIATION FACTOR 2D"/>
    <property type="match status" value="1"/>
</dbReference>
<dbReference type="AlphaFoldDB" id="A0AAN8L433"/>
<dbReference type="InterPro" id="IPR001950">
    <property type="entry name" value="SUI1"/>
</dbReference>
<dbReference type="Proteomes" id="UP001356427">
    <property type="component" value="Unassembled WGS sequence"/>
</dbReference>
<dbReference type="PANTHER" id="PTHR12217:SF4">
    <property type="entry name" value="EUKARYOTIC TRANSLATION INITIATION FACTOR 2D"/>
    <property type="match status" value="1"/>
</dbReference>
<feature type="domain" description="SUI1" evidence="2">
    <location>
        <begin position="40"/>
        <end position="113"/>
    </location>
</feature>
<keyword evidence="1" id="KW-0648">Protein biosynthesis</keyword>
<dbReference type="InterPro" id="IPR036877">
    <property type="entry name" value="SUI1_dom_sf"/>
</dbReference>
<sequence>MGALKWDDLFSRTLDKIQQCHQLVFPGQPPIVKKGHIEPIDISEASRGSNQKVIMIKNLEVYGLDPTAVSVALQHRVQASSALNAVPGSKDRVLVQIQGNQVQQVGKLLLDKYQIPRKYIQGLDKVQNPGKKK</sequence>
<dbReference type="GO" id="GO:0003743">
    <property type="term" value="F:translation initiation factor activity"/>
    <property type="evidence" value="ECO:0007669"/>
    <property type="project" value="UniProtKB-KW"/>
</dbReference>
<evidence type="ECO:0000256" key="1">
    <source>
        <dbReference type="ARBA" id="ARBA00022540"/>
    </source>
</evidence>
<keyword evidence="4" id="KW-1185">Reference proteome</keyword>
<protein>
    <recommendedName>
        <fullName evidence="2">SUI1 domain-containing protein</fullName>
    </recommendedName>
</protein>
<proteinExistence type="predicted"/>
<dbReference type="Pfam" id="PF01253">
    <property type="entry name" value="SUI1"/>
    <property type="match status" value="1"/>
</dbReference>
<evidence type="ECO:0000313" key="4">
    <source>
        <dbReference type="Proteomes" id="UP001356427"/>
    </source>
</evidence>
<dbReference type="SUPFAM" id="SSF55159">
    <property type="entry name" value="eIF1-like"/>
    <property type="match status" value="1"/>
</dbReference>
<evidence type="ECO:0000259" key="2">
    <source>
        <dbReference type="PROSITE" id="PS50296"/>
    </source>
</evidence>
<dbReference type="CDD" id="cd11608">
    <property type="entry name" value="eIF2D_C"/>
    <property type="match status" value="1"/>
</dbReference>
<gene>
    <name evidence="3" type="ORF">J4Q44_G00262320</name>
</gene>
<dbReference type="InterPro" id="IPR039759">
    <property type="entry name" value="eIF2D_SUI1"/>
</dbReference>
<reference evidence="3 4" key="1">
    <citation type="submission" date="2021-04" db="EMBL/GenBank/DDBJ databases">
        <authorList>
            <person name="De Guttry C."/>
            <person name="Zahm M."/>
            <person name="Klopp C."/>
            <person name="Cabau C."/>
            <person name="Louis A."/>
            <person name="Berthelot C."/>
            <person name="Parey E."/>
            <person name="Roest Crollius H."/>
            <person name="Montfort J."/>
            <person name="Robinson-Rechavi M."/>
            <person name="Bucao C."/>
            <person name="Bouchez O."/>
            <person name="Gislard M."/>
            <person name="Lluch J."/>
            <person name="Milhes M."/>
            <person name="Lampietro C."/>
            <person name="Lopez Roques C."/>
            <person name="Donnadieu C."/>
            <person name="Braasch I."/>
            <person name="Desvignes T."/>
            <person name="Postlethwait J."/>
            <person name="Bobe J."/>
            <person name="Wedekind C."/>
            <person name="Guiguen Y."/>
        </authorList>
    </citation>
    <scope>NUCLEOTIDE SEQUENCE [LARGE SCALE GENOMIC DNA]</scope>
    <source>
        <strain evidence="3">Cs_M1</strain>
        <tissue evidence="3">Blood</tissue>
    </source>
</reference>
<dbReference type="Gene3D" id="3.30.780.10">
    <property type="entry name" value="SUI1-like domain"/>
    <property type="match status" value="1"/>
</dbReference>
<keyword evidence="1" id="KW-0396">Initiation factor</keyword>